<dbReference type="EMBL" id="JAURUO010000025">
    <property type="protein sequence ID" value="MDP9729866.1"/>
    <property type="molecule type" value="Genomic_DNA"/>
</dbReference>
<feature type="transmembrane region" description="Helical" evidence="1">
    <location>
        <begin position="48"/>
        <end position="73"/>
    </location>
</feature>
<keyword evidence="1" id="KW-1133">Transmembrane helix</keyword>
<keyword evidence="1" id="KW-0812">Transmembrane</keyword>
<proteinExistence type="predicted"/>
<evidence type="ECO:0000313" key="2">
    <source>
        <dbReference type="EMBL" id="MDP9729866.1"/>
    </source>
</evidence>
<keyword evidence="1" id="KW-0472">Membrane</keyword>
<protein>
    <submittedName>
        <fullName evidence="2">Uncharacterized protein</fullName>
    </submittedName>
</protein>
<comment type="caution">
    <text evidence="2">The sequence shown here is derived from an EMBL/GenBank/DDBJ whole genome shotgun (WGS) entry which is preliminary data.</text>
</comment>
<evidence type="ECO:0000256" key="1">
    <source>
        <dbReference type="SAM" id="Phobius"/>
    </source>
</evidence>
<dbReference type="Proteomes" id="UP001229209">
    <property type="component" value="Unassembled WGS sequence"/>
</dbReference>
<gene>
    <name evidence="2" type="ORF">J2S04_002843</name>
</gene>
<accession>A0ABT9LZZ8</accession>
<organism evidence="2 3">
    <name type="scientific">Alicyclobacillus tolerans</name>
    <dbReference type="NCBI Taxonomy" id="90970"/>
    <lineage>
        <taxon>Bacteria</taxon>
        <taxon>Bacillati</taxon>
        <taxon>Bacillota</taxon>
        <taxon>Bacilli</taxon>
        <taxon>Bacillales</taxon>
        <taxon>Alicyclobacillaceae</taxon>
        <taxon>Alicyclobacillus</taxon>
    </lineage>
</organism>
<evidence type="ECO:0000313" key="3">
    <source>
        <dbReference type="Proteomes" id="UP001229209"/>
    </source>
</evidence>
<reference evidence="2 3" key="1">
    <citation type="submission" date="2023-07" db="EMBL/GenBank/DDBJ databases">
        <title>Genomic Encyclopedia of Type Strains, Phase IV (KMG-IV): sequencing the most valuable type-strain genomes for metagenomic binning, comparative biology and taxonomic classification.</title>
        <authorList>
            <person name="Goeker M."/>
        </authorList>
    </citation>
    <scope>NUCLEOTIDE SEQUENCE [LARGE SCALE GENOMIC DNA]</scope>
    <source>
        <strain evidence="2 3">DSM 25924</strain>
    </source>
</reference>
<name>A0ABT9LZZ8_9BACL</name>
<sequence length="94" mass="10891">MNPLPVVPNLDVFEDPLYCLLPGFELFQVDEFSLDHAMKRLDARMIKAISFTAHAINHLVLLQLFLVVMRGVWAPTVRMMQYEFCRPLAFPDLL</sequence>
<keyword evidence="3" id="KW-1185">Reference proteome</keyword>